<dbReference type="RefSeq" id="WP_284642199.1">
    <property type="nucleotide sequence ID" value="NZ_JASNVU010000007.1"/>
</dbReference>
<keyword evidence="4" id="KW-0732">Signal</keyword>
<dbReference type="SUPFAM" id="SSF88713">
    <property type="entry name" value="Glycoside hydrolase/deacetylase"/>
    <property type="match status" value="1"/>
</dbReference>
<name>A0AAP4BZQ9_9CORY</name>
<evidence type="ECO:0000256" key="2">
    <source>
        <dbReference type="ARBA" id="ARBA00022801"/>
    </source>
</evidence>
<accession>A0AAP4BZQ9</accession>
<feature type="region of interest" description="Disordered" evidence="3">
    <location>
        <begin position="57"/>
        <end position="102"/>
    </location>
</feature>
<dbReference type="GO" id="GO:0016810">
    <property type="term" value="F:hydrolase activity, acting on carbon-nitrogen (but not peptide) bonds"/>
    <property type="evidence" value="ECO:0007669"/>
    <property type="project" value="InterPro"/>
</dbReference>
<dbReference type="Pfam" id="PF01522">
    <property type="entry name" value="Polysacc_deac_1"/>
    <property type="match status" value="1"/>
</dbReference>
<feature type="domain" description="NodB homology" evidence="5">
    <location>
        <begin position="106"/>
        <end position="282"/>
    </location>
</feature>
<comment type="caution">
    <text evidence="6">The sequence shown here is derived from an EMBL/GenBank/DDBJ whole genome shotgun (WGS) entry which is preliminary data.</text>
</comment>
<evidence type="ECO:0000256" key="4">
    <source>
        <dbReference type="SAM" id="SignalP"/>
    </source>
</evidence>
<sequence length="300" mass="32356">MRRLLTSALTVLATAALPACANAQFLEGTPKPVESSEPNIQSAVSEIQTDIQSRIDSTRAQAQDLVSTVAPQDEPQNEAAPAPDPQAGAAPQPAPQSQGNGIDCPNCVALTFDDGPSPYTNQLLDTFKAKNAHASFMVLADHAYQYPQALQRMQAEGHTIGNHTKTHRQLNQLAYGDIAQEIDAGNAAIRNATGQNPKWLRPPYGATNETVDQVARDKGLSQALWNVDTLDWKIRDSQHVCNAAVQDANPGSIVLMHDIHPTTVNAAECIIDGLRAKGLEPVSLDELLRTPVDGKRYYAR</sequence>
<dbReference type="GO" id="GO:0005975">
    <property type="term" value="P:carbohydrate metabolic process"/>
    <property type="evidence" value="ECO:0007669"/>
    <property type="project" value="InterPro"/>
</dbReference>
<evidence type="ECO:0000256" key="1">
    <source>
        <dbReference type="ARBA" id="ARBA00022723"/>
    </source>
</evidence>
<feature type="compositionally biased region" description="Low complexity" evidence="3">
    <location>
        <begin position="79"/>
        <end position="91"/>
    </location>
</feature>
<evidence type="ECO:0000259" key="5">
    <source>
        <dbReference type="PROSITE" id="PS51677"/>
    </source>
</evidence>
<feature type="chain" id="PRO_5042881171" evidence="4">
    <location>
        <begin position="24"/>
        <end position="300"/>
    </location>
</feature>
<dbReference type="Proteomes" id="UP001230317">
    <property type="component" value="Unassembled WGS sequence"/>
</dbReference>
<dbReference type="AlphaFoldDB" id="A0AAP4BZQ9"/>
<protein>
    <submittedName>
        <fullName evidence="6">Polysaccharide deacetylase family protein</fullName>
        <ecNumber evidence="6">3.-.-.-</ecNumber>
    </submittedName>
</protein>
<dbReference type="GO" id="GO:0016020">
    <property type="term" value="C:membrane"/>
    <property type="evidence" value="ECO:0007669"/>
    <property type="project" value="TreeGrafter"/>
</dbReference>
<proteinExistence type="predicted"/>
<feature type="compositionally biased region" description="Polar residues" evidence="3">
    <location>
        <begin position="57"/>
        <end position="70"/>
    </location>
</feature>
<feature type="signal peptide" evidence="4">
    <location>
        <begin position="1"/>
        <end position="23"/>
    </location>
</feature>
<dbReference type="InterPro" id="IPR002509">
    <property type="entry name" value="NODB_dom"/>
</dbReference>
<gene>
    <name evidence="6" type="ORF">QPX58_06380</name>
</gene>
<keyword evidence="1" id="KW-0479">Metal-binding</keyword>
<dbReference type="GO" id="GO:0046872">
    <property type="term" value="F:metal ion binding"/>
    <property type="evidence" value="ECO:0007669"/>
    <property type="project" value="UniProtKB-KW"/>
</dbReference>
<dbReference type="PANTHER" id="PTHR10587:SF133">
    <property type="entry name" value="CHITIN DEACETYLASE 1-RELATED"/>
    <property type="match status" value="1"/>
</dbReference>
<dbReference type="CDD" id="cd10917">
    <property type="entry name" value="CE4_NodB_like_6s_7s"/>
    <property type="match status" value="1"/>
</dbReference>
<dbReference type="InterPro" id="IPR050248">
    <property type="entry name" value="Polysacc_deacetylase_ArnD"/>
</dbReference>
<dbReference type="PROSITE" id="PS51677">
    <property type="entry name" value="NODB"/>
    <property type="match status" value="1"/>
</dbReference>
<dbReference type="EMBL" id="JASNVU010000007">
    <property type="protein sequence ID" value="MDK4335040.1"/>
    <property type="molecule type" value="Genomic_DNA"/>
</dbReference>
<dbReference type="InterPro" id="IPR011330">
    <property type="entry name" value="Glyco_hydro/deAcase_b/a-brl"/>
</dbReference>
<dbReference type="PANTHER" id="PTHR10587">
    <property type="entry name" value="GLYCOSYL TRANSFERASE-RELATED"/>
    <property type="match status" value="1"/>
</dbReference>
<dbReference type="EC" id="3.-.-.-" evidence="6"/>
<reference evidence="6" key="1">
    <citation type="submission" date="2023-05" db="EMBL/GenBank/DDBJ databases">
        <title>Metabolic capabilities are highly conserved among human nasal-associated Corynebacterium species in pangenomic analyses.</title>
        <authorList>
            <person name="Tran T.H."/>
            <person name="Roberts A.Q."/>
            <person name="Escapa I.F."/>
            <person name="Gao W."/>
            <person name="Conlan S."/>
            <person name="Kong H."/>
            <person name="Segre J.A."/>
            <person name="Kelly M.S."/>
            <person name="Lemon K.P."/>
        </authorList>
    </citation>
    <scope>NUCLEOTIDE SEQUENCE</scope>
    <source>
        <strain evidence="6">KPL2618</strain>
    </source>
</reference>
<evidence type="ECO:0000256" key="3">
    <source>
        <dbReference type="SAM" id="MobiDB-lite"/>
    </source>
</evidence>
<dbReference type="Gene3D" id="3.20.20.370">
    <property type="entry name" value="Glycoside hydrolase/deacetylase"/>
    <property type="match status" value="1"/>
</dbReference>
<evidence type="ECO:0000313" key="6">
    <source>
        <dbReference type="EMBL" id="MDK4335040.1"/>
    </source>
</evidence>
<keyword evidence="2 6" id="KW-0378">Hydrolase</keyword>
<organism evidence="6 7">
    <name type="scientific">Corynebacterium accolens</name>
    <dbReference type="NCBI Taxonomy" id="38284"/>
    <lineage>
        <taxon>Bacteria</taxon>
        <taxon>Bacillati</taxon>
        <taxon>Actinomycetota</taxon>
        <taxon>Actinomycetes</taxon>
        <taxon>Mycobacteriales</taxon>
        <taxon>Corynebacteriaceae</taxon>
        <taxon>Corynebacterium</taxon>
    </lineage>
</organism>
<evidence type="ECO:0000313" key="7">
    <source>
        <dbReference type="Proteomes" id="UP001230317"/>
    </source>
</evidence>